<dbReference type="AlphaFoldDB" id="A0A6J4LNT8"/>
<protein>
    <submittedName>
        <fullName evidence="3">Beta-lactamase class C-like and penicillin binding proteins (PBPs) superfamily</fullName>
    </submittedName>
</protein>
<dbReference type="Gene3D" id="3.40.710.10">
    <property type="entry name" value="DD-peptidase/beta-lactamase superfamily"/>
    <property type="match status" value="1"/>
</dbReference>
<dbReference type="InterPro" id="IPR050491">
    <property type="entry name" value="AmpC-like"/>
</dbReference>
<dbReference type="EMBL" id="CADCTV010000522">
    <property type="protein sequence ID" value="CAA9338221.1"/>
    <property type="molecule type" value="Genomic_DNA"/>
</dbReference>
<dbReference type="Pfam" id="PF00144">
    <property type="entry name" value="Beta-lactamase"/>
    <property type="match status" value="1"/>
</dbReference>
<feature type="domain" description="Beta-lactamase-related" evidence="2">
    <location>
        <begin position="158"/>
        <end position="459"/>
    </location>
</feature>
<dbReference type="InterPro" id="IPR001466">
    <property type="entry name" value="Beta-lactam-related"/>
</dbReference>
<dbReference type="PANTHER" id="PTHR46825">
    <property type="entry name" value="D-ALANYL-D-ALANINE-CARBOXYPEPTIDASE/ENDOPEPTIDASE AMPH"/>
    <property type="match status" value="1"/>
</dbReference>
<gene>
    <name evidence="3" type="ORF">AVDCRST_MAG89-2498</name>
</gene>
<evidence type="ECO:0000259" key="2">
    <source>
        <dbReference type="Pfam" id="PF00144"/>
    </source>
</evidence>
<reference evidence="3" key="1">
    <citation type="submission" date="2020-02" db="EMBL/GenBank/DDBJ databases">
        <authorList>
            <person name="Meier V. D."/>
        </authorList>
    </citation>
    <scope>NUCLEOTIDE SEQUENCE</scope>
    <source>
        <strain evidence="3">AVDCRST_MAG89</strain>
    </source>
</reference>
<organism evidence="3">
    <name type="scientific">uncultured Gemmatimonadota bacterium</name>
    <dbReference type="NCBI Taxonomy" id="203437"/>
    <lineage>
        <taxon>Bacteria</taxon>
        <taxon>Pseudomonadati</taxon>
        <taxon>Gemmatimonadota</taxon>
        <taxon>environmental samples</taxon>
    </lineage>
</organism>
<dbReference type="PANTHER" id="PTHR46825:SF9">
    <property type="entry name" value="BETA-LACTAMASE-RELATED DOMAIN-CONTAINING PROTEIN"/>
    <property type="match status" value="1"/>
</dbReference>
<name>A0A6J4LNT8_9BACT</name>
<accession>A0A6J4LNT8</accession>
<feature type="chain" id="PRO_5026844576" evidence="1">
    <location>
        <begin position="22"/>
        <end position="477"/>
    </location>
</feature>
<proteinExistence type="predicted"/>
<sequence>MQRNLRMYGIGALLLCAQLLAAPARGQERSPAATRAAEVVALINSGDQAAARRYVDEVYSDSFKAFAPMERHLGVFSMMRAQTQGLRVERITEPGPGRADVLARSELTEQWFQFGFEVDTIPPHRINGFRIRPTAAPPERAPAVPATDEERARALEAYVRRIAAADAFSGVVLLAKNGRPLMSAAYGDANKEPRRANAMETAFNLASVNKMITAVAVAQLVEAGKLSFDDPLAKFLPGFPNPRAAQEIRIKHLLSHTSGLGSYLGAGISGSRAGTVDEMMRFATDTATAFAPGTRWRYSNTGFLVLGRVIEKVSGQSYFDYVRDHVYRPAGMTATEAHPKDRIPATAAIGYERGAAGYRSHVEALPFRGGPAGGGYATAGDLLRFAEALRTGKLVSPAMVRVLTTPKPELSSPEYGYGFTTDAPGRVGHSGGYEGTSNNVDIFLDSGYTAIVLSNYGTSARTISERMRTLVGARPAP</sequence>
<feature type="signal peptide" evidence="1">
    <location>
        <begin position="1"/>
        <end position="21"/>
    </location>
</feature>
<evidence type="ECO:0000313" key="3">
    <source>
        <dbReference type="EMBL" id="CAA9338221.1"/>
    </source>
</evidence>
<evidence type="ECO:0000256" key="1">
    <source>
        <dbReference type="SAM" id="SignalP"/>
    </source>
</evidence>
<dbReference type="SUPFAM" id="SSF56601">
    <property type="entry name" value="beta-lactamase/transpeptidase-like"/>
    <property type="match status" value="1"/>
</dbReference>
<keyword evidence="1" id="KW-0732">Signal</keyword>
<dbReference type="InterPro" id="IPR012338">
    <property type="entry name" value="Beta-lactam/transpept-like"/>
</dbReference>